<sequence length="256" mass="30109">MNKKFLTNSLKASIGLASIVSLHSYIHNITNTTLPENLKNSNNKVQILEEKLNNNQLDELKNEVIKNKIELLKINLNECHKNASKEIDLLTEVDKSNSTYKNDIEYHVNNFITENEKTKNLIEDFISNLIDKNKIIGDVNWIENIKIFNDNLNKYISQLNFQQLGAFVHLSTSIFMLLCLLSIITIIYSDFLINYFKIEDKYPKLSRILKVRKMFQLYYLFINFIFILLTLIILIYVNFKILTITPLNEIIKYKYN</sequence>
<dbReference type="EMBL" id="MK993559">
    <property type="protein sequence ID" value="QFZ98630.1"/>
    <property type="molecule type" value="Genomic_DNA"/>
</dbReference>
<dbReference type="RefSeq" id="YP_009710681.1">
    <property type="nucleotide sequence ID" value="NC_045199.1"/>
</dbReference>
<gene>
    <name evidence="2" type="primary">orf256</name>
</gene>
<keyword evidence="1" id="KW-0812">Transmembrane</keyword>
<name>A0A5Q0N2U0_AMAMU</name>
<feature type="transmembrane region" description="Helical" evidence="1">
    <location>
        <begin position="217"/>
        <end position="239"/>
    </location>
</feature>
<accession>A0A5Q0N2U0</accession>
<geneLocation type="mitochondrion" evidence="2"/>
<evidence type="ECO:0000313" key="2">
    <source>
        <dbReference type="EMBL" id="QFZ98630.1"/>
    </source>
</evidence>
<keyword evidence="1" id="KW-1133">Transmembrane helix</keyword>
<dbReference type="AlphaFoldDB" id="A0A5Q0N2U0"/>
<evidence type="ECO:0000256" key="1">
    <source>
        <dbReference type="SAM" id="Phobius"/>
    </source>
</evidence>
<dbReference type="GeneID" id="42437833"/>
<reference evidence="2" key="1">
    <citation type="journal article" name="Front. Microbiol.">
        <title>Comparative Mitogenome Analysis Reveals Mitochondrial Genome Differentiation in Ectomycorrhizal and Asymbiotic Amanita Species.</title>
        <authorList>
            <person name="Li Q."/>
            <person name="He X."/>
            <person name="Ren Y."/>
            <person name="Xiong C."/>
            <person name="Jin X."/>
            <person name="Peng L."/>
            <person name="Huang W."/>
        </authorList>
    </citation>
    <scope>NUCLEOTIDE SEQUENCE</scope>
</reference>
<keyword evidence="1" id="KW-0472">Membrane</keyword>
<organism evidence="2">
    <name type="scientific">Amanita muscaria</name>
    <name type="common">Fly agaric</name>
    <name type="synonym">Agaricus muscarius</name>
    <dbReference type="NCBI Taxonomy" id="41956"/>
    <lineage>
        <taxon>Eukaryota</taxon>
        <taxon>Fungi</taxon>
        <taxon>Dikarya</taxon>
        <taxon>Basidiomycota</taxon>
        <taxon>Agaricomycotina</taxon>
        <taxon>Agaricomycetes</taxon>
        <taxon>Agaricomycetidae</taxon>
        <taxon>Agaricales</taxon>
        <taxon>Pluteineae</taxon>
        <taxon>Amanitaceae</taxon>
        <taxon>Amanita</taxon>
    </lineage>
</organism>
<feature type="transmembrane region" description="Helical" evidence="1">
    <location>
        <begin position="174"/>
        <end position="196"/>
    </location>
</feature>
<keyword evidence="2" id="KW-0496">Mitochondrion</keyword>
<protein>
    <recommendedName>
        <fullName evidence="3">LAGLIDADG endonuclease</fullName>
    </recommendedName>
</protein>
<proteinExistence type="predicted"/>
<evidence type="ECO:0008006" key="3">
    <source>
        <dbReference type="Google" id="ProtNLM"/>
    </source>
</evidence>